<dbReference type="CDD" id="cd00090">
    <property type="entry name" value="HTH_ARSR"/>
    <property type="match status" value="1"/>
</dbReference>
<dbReference type="KEGG" id="ctae:BGI42_11620"/>
<organism evidence="4 5">
    <name type="scientific">Clostridium taeniosporum</name>
    <dbReference type="NCBI Taxonomy" id="394958"/>
    <lineage>
        <taxon>Bacteria</taxon>
        <taxon>Bacillati</taxon>
        <taxon>Bacillota</taxon>
        <taxon>Clostridia</taxon>
        <taxon>Eubacteriales</taxon>
        <taxon>Clostridiaceae</taxon>
        <taxon>Clostridium</taxon>
    </lineage>
</organism>
<evidence type="ECO:0000256" key="1">
    <source>
        <dbReference type="ARBA" id="ARBA00002486"/>
    </source>
</evidence>
<comment type="similarity">
    <text evidence="2">Belongs to the ROK (NagC/XylR) family.</text>
</comment>
<dbReference type="Proteomes" id="UP000094652">
    <property type="component" value="Chromosome"/>
</dbReference>
<dbReference type="InterPro" id="IPR011991">
    <property type="entry name" value="ArsR-like_HTH"/>
</dbReference>
<dbReference type="InterPro" id="IPR000600">
    <property type="entry name" value="ROK"/>
</dbReference>
<accession>A0A1D7XLW8</accession>
<evidence type="ECO:0000313" key="5">
    <source>
        <dbReference type="Proteomes" id="UP000094652"/>
    </source>
</evidence>
<dbReference type="STRING" id="394958.BGI42_11620"/>
<keyword evidence="3" id="KW-0859">Xylose metabolism</keyword>
<dbReference type="EMBL" id="CP017253">
    <property type="protein sequence ID" value="AOR24342.1"/>
    <property type="molecule type" value="Genomic_DNA"/>
</dbReference>
<dbReference type="InterPro" id="IPR043129">
    <property type="entry name" value="ATPase_NBD"/>
</dbReference>
<dbReference type="RefSeq" id="WP_069680474.1">
    <property type="nucleotide sequence ID" value="NZ_CP017253.2"/>
</dbReference>
<dbReference type="AlphaFoldDB" id="A0A1D7XLW8"/>
<reference evidence="5" key="1">
    <citation type="submission" date="2016-09" db="EMBL/GenBank/DDBJ databases">
        <title>Genomics of Clostridium taeniosporum, an organism which forms endospores with ribbon-like appendages.</title>
        <authorList>
            <person name="Walker J.R."/>
        </authorList>
    </citation>
    <scope>NUCLEOTIDE SEQUENCE [LARGE SCALE GENOMIC DNA]</scope>
    <source>
        <strain evidence="5">1/k</strain>
    </source>
</reference>
<evidence type="ECO:0000256" key="3">
    <source>
        <dbReference type="ARBA" id="ARBA00022629"/>
    </source>
</evidence>
<evidence type="ECO:0000313" key="4">
    <source>
        <dbReference type="EMBL" id="AOR24342.1"/>
    </source>
</evidence>
<dbReference type="PANTHER" id="PTHR18964">
    <property type="entry name" value="ROK (REPRESSOR, ORF, KINASE) FAMILY"/>
    <property type="match status" value="1"/>
</dbReference>
<dbReference type="InterPro" id="IPR036388">
    <property type="entry name" value="WH-like_DNA-bd_sf"/>
</dbReference>
<dbReference type="Gene3D" id="1.10.10.10">
    <property type="entry name" value="Winged helix-like DNA-binding domain superfamily/Winged helix DNA-binding domain"/>
    <property type="match status" value="1"/>
</dbReference>
<name>A0A1D7XLW8_9CLOT</name>
<dbReference type="Gene3D" id="3.30.420.40">
    <property type="match status" value="2"/>
</dbReference>
<evidence type="ECO:0000256" key="2">
    <source>
        <dbReference type="ARBA" id="ARBA00006479"/>
    </source>
</evidence>
<protein>
    <submittedName>
        <fullName evidence="4">ROK family transcriptional regulator</fullName>
    </submittedName>
</protein>
<sequence>MLYEKTTNIEVRKYNRNTIYRFIYNSKKTSKQEIAKNLGVSLPTIAQHLKTLSEEGLISEDGEFKSTGGRKAKAIVCVKDSRISAGLDITQNHISIVLVDLGGNILKNIRIEKHFENSDEYYKNVAGILCEFIENSEFRNSKILGVGISIPGIISSDKKEIIDSHVLHIKNTRCEELIKHIPYECIFCNDANAAGKAELWNEDSEKNIIYLSLSNSVGGSIYYNEKMYLGDNERAGEFGHMVIMPNGKQCYCGQKGCVDAYCSAKVLSDSTKGKLSEFFTLLNNSNKEQVEIWKDYINKLAIVINNLRMAFDCNIILGGYVGAYLDEHIDEVKNSISKYNTFEIDIKYLRVCHYKLESSAVGAALLHIEDFIKQI</sequence>
<dbReference type="Pfam" id="PF13412">
    <property type="entry name" value="HTH_24"/>
    <property type="match status" value="1"/>
</dbReference>
<keyword evidence="5" id="KW-1185">Reference proteome</keyword>
<gene>
    <name evidence="4" type="ORF">BGI42_11620</name>
</gene>
<comment type="function">
    <text evidence="1">Transcriptional repressor of xylose-utilizing enzymes.</text>
</comment>
<dbReference type="GO" id="GO:0042732">
    <property type="term" value="P:D-xylose metabolic process"/>
    <property type="evidence" value="ECO:0007669"/>
    <property type="project" value="UniProtKB-KW"/>
</dbReference>
<dbReference type="SUPFAM" id="SSF46785">
    <property type="entry name" value="Winged helix' DNA-binding domain"/>
    <property type="match status" value="1"/>
</dbReference>
<dbReference type="InterPro" id="IPR036390">
    <property type="entry name" value="WH_DNA-bd_sf"/>
</dbReference>
<dbReference type="PANTHER" id="PTHR18964:SF149">
    <property type="entry name" value="BIFUNCTIONAL UDP-N-ACETYLGLUCOSAMINE 2-EPIMERASE_N-ACETYLMANNOSAMINE KINASE"/>
    <property type="match status" value="1"/>
</dbReference>
<dbReference type="Pfam" id="PF00480">
    <property type="entry name" value="ROK"/>
    <property type="match status" value="1"/>
</dbReference>
<dbReference type="OrthoDB" id="9796533at2"/>
<keyword evidence="3" id="KW-0119">Carbohydrate metabolism</keyword>
<dbReference type="SUPFAM" id="SSF53067">
    <property type="entry name" value="Actin-like ATPase domain"/>
    <property type="match status" value="1"/>
</dbReference>
<proteinExistence type="inferred from homology"/>